<evidence type="ECO:0000256" key="1">
    <source>
        <dbReference type="SAM" id="MobiDB-lite"/>
    </source>
</evidence>
<evidence type="ECO:0000313" key="3">
    <source>
        <dbReference type="Proteomes" id="UP000785679"/>
    </source>
</evidence>
<comment type="caution">
    <text evidence="2">The sequence shown here is derived from an EMBL/GenBank/DDBJ whole genome shotgun (WGS) entry which is preliminary data.</text>
</comment>
<reference evidence="2" key="1">
    <citation type="submission" date="2019-06" db="EMBL/GenBank/DDBJ databases">
        <authorList>
            <person name="Zheng W."/>
        </authorList>
    </citation>
    <scope>NUCLEOTIDE SEQUENCE</scope>
    <source>
        <strain evidence="2">QDHG01</strain>
    </source>
</reference>
<dbReference type="EMBL" id="RRYP01000627">
    <property type="protein sequence ID" value="TNV87106.1"/>
    <property type="molecule type" value="Genomic_DNA"/>
</dbReference>
<keyword evidence="3" id="KW-1185">Reference proteome</keyword>
<accession>A0A8J8P467</accession>
<gene>
    <name evidence="2" type="ORF">FGO68_gene11193</name>
</gene>
<dbReference type="Proteomes" id="UP000785679">
    <property type="component" value="Unassembled WGS sequence"/>
</dbReference>
<name>A0A8J8P467_HALGN</name>
<proteinExistence type="predicted"/>
<feature type="region of interest" description="Disordered" evidence="1">
    <location>
        <begin position="1"/>
        <end position="40"/>
    </location>
</feature>
<sequence>MGSIADFSNPLKNRRGMGQGDSKDGALGSGQMASSGAKHGSLHNVQDTIPYCSKDAFCYICKESLDVGYDEDEEAYYFLHAKKIRLTSKQSESSSKVVPVHSDCLKQIERYVENSPTADKVNTFTSEQAPDGLIARKGSGIIYECVSTLEERKSATLPDQSMLLQQSIIGKGTADQTQLIEVLERQTRGFSSAKRMFIERAPQKEVKALAISQDEASAIQ</sequence>
<evidence type="ECO:0000313" key="2">
    <source>
        <dbReference type="EMBL" id="TNV87106.1"/>
    </source>
</evidence>
<protein>
    <submittedName>
        <fullName evidence="2">Uncharacterized protein</fullName>
    </submittedName>
</protein>
<dbReference type="AlphaFoldDB" id="A0A8J8P467"/>
<organism evidence="2 3">
    <name type="scientific">Halteria grandinella</name>
    <dbReference type="NCBI Taxonomy" id="5974"/>
    <lineage>
        <taxon>Eukaryota</taxon>
        <taxon>Sar</taxon>
        <taxon>Alveolata</taxon>
        <taxon>Ciliophora</taxon>
        <taxon>Intramacronucleata</taxon>
        <taxon>Spirotrichea</taxon>
        <taxon>Stichotrichia</taxon>
        <taxon>Sporadotrichida</taxon>
        <taxon>Halteriidae</taxon>
        <taxon>Halteria</taxon>
    </lineage>
</organism>